<keyword evidence="1" id="KW-0732">Signal</keyword>
<feature type="chain" id="PRO_5024938331" description="Lipoprotein" evidence="1">
    <location>
        <begin position="21"/>
        <end position="89"/>
    </location>
</feature>
<evidence type="ECO:0000256" key="1">
    <source>
        <dbReference type="SAM" id="SignalP"/>
    </source>
</evidence>
<name>A0A656QC45_9BURK</name>
<evidence type="ECO:0008006" key="4">
    <source>
        <dbReference type="Google" id="ProtNLM"/>
    </source>
</evidence>
<dbReference type="EMBL" id="JFHD01000040">
    <property type="protein sequence ID" value="KDR25974.1"/>
    <property type="molecule type" value="Genomic_DNA"/>
</dbReference>
<reference evidence="2 3" key="1">
    <citation type="submission" date="2014-03" db="EMBL/GenBank/DDBJ databases">
        <title>Draft Genome Sequences of Four Burkholderia Strains.</title>
        <authorList>
            <person name="Liu X.Y."/>
            <person name="Li C.X."/>
            <person name="Xu J.H."/>
        </authorList>
    </citation>
    <scope>NUCLEOTIDE SEQUENCE [LARGE SCALE GENOMIC DNA]</scope>
    <source>
        <strain evidence="2 3">OP-1</strain>
    </source>
</reference>
<evidence type="ECO:0000313" key="2">
    <source>
        <dbReference type="EMBL" id="KDR25974.1"/>
    </source>
</evidence>
<feature type="signal peptide" evidence="1">
    <location>
        <begin position="1"/>
        <end position="20"/>
    </location>
</feature>
<protein>
    <recommendedName>
        <fullName evidence="4">Lipoprotein</fullName>
    </recommendedName>
</protein>
<evidence type="ECO:0000313" key="3">
    <source>
        <dbReference type="Proteomes" id="UP000027451"/>
    </source>
</evidence>
<dbReference type="Proteomes" id="UP000027451">
    <property type="component" value="Unassembled WGS sequence"/>
</dbReference>
<dbReference type="AlphaFoldDB" id="A0A656QC45"/>
<comment type="caution">
    <text evidence="2">The sequence shown here is derived from an EMBL/GenBank/DDBJ whole genome shotgun (WGS) entry which is preliminary data.</text>
</comment>
<sequence length="89" mass="9185">MKIIKIITGSLVIAALAGCAASVDQIQTGDGRNGYSISCNGSADSWTKCYRAATQACPAGYDVVDRDSSSTPTAYGPMVTRSMTIACKA</sequence>
<keyword evidence="3" id="KW-1185">Reference proteome</keyword>
<organism evidence="2 3">
    <name type="scientific">Caballeronia zhejiangensis</name>
    <dbReference type="NCBI Taxonomy" id="871203"/>
    <lineage>
        <taxon>Bacteria</taxon>
        <taxon>Pseudomonadati</taxon>
        <taxon>Pseudomonadota</taxon>
        <taxon>Betaproteobacteria</taxon>
        <taxon>Burkholderiales</taxon>
        <taxon>Burkholderiaceae</taxon>
        <taxon>Caballeronia</taxon>
    </lineage>
</organism>
<accession>A0A656QC45</accession>
<gene>
    <name evidence="2" type="ORF">BG60_26565</name>
</gene>
<proteinExistence type="predicted"/>
<dbReference type="PROSITE" id="PS51257">
    <property type="entry name" value="PROKAR_LIPOPROTEIN"/>
    <property type="match status" value="1"/>
</dbReference>